<organism evidence="9 10">
    <name type="scientific">Desmospora activa DSM 45169</name>
    <dbReference type="NCBI Taxonomy" id="1121389"/>
    <lineage>
        <taxon>Bacteria</taxon>
        <taxon>Bacillati</taxon>
        <taxon>Bacillota</taxon>
        <taxon>Bacilli</taxon>
        <taxon>Bacillales</taxon>
        <taxon>Thermoactinomycetaceae</taxon>
        <taxon>Desmospora</taxon>
    </lineage>
</organism>
<keyword evidence="3" id="KW-1003">Cell membrane</keyword>
<evidence type="ECO:0000313" key="9">
    <source>
        <dbReference type="EMBL" id="PTM57457.1"/>
    </source>
</evidence>
<comment type="subcellular location">
    <subcellularLocation>
        <location evidence="1">Cell membrane</location>
        <topology evidence="1">Multi-pass membrane protein</topology>
    </subcellularLocation>
</comment>
<dbReference type="PRINTS" id="PR00173">
    <property type="entry name" value="EDTRNSPORT"/>
</dbReference>
<dbReference type="InterPro" id="IPR036458">
    <property type="entry name" value="Na:dicarbo_symporter_sf"/>
</dbReference>
<feature type="transmembrane region" description="Helical" evidence="8">
    <location>
        <begin position="188"/>
        <end position="207"/>
    </location>
</feature>
<keyword evidence="10" id="KW-1185">Reference proteome</keyword>
<reference evidence="9 10" key="1">
    <citation type="submission" date="2018-04" db="EMBL/GenBank/DDBJ databases">
        <title>Genomic Encyclopedia of Archaeal and Bacterial Type Strains, Phase II (KMG-II): from individual species to whole genera.</title>
        <authorList>
            <person name="Goeker M."/>
        </authorList>
    </citation>
    <scope>NUCLEOTIDE SEQUENCE [LARGE SCALE GENOMIC DNA]</scope>
    <source>
        <strain evidence="9 10">DSM 45169</strain>
    </source>
</reference>
<feature type="transmembrane region" description="Helical" evidence="8">
    <location>
        <begin position="353"/>
        <end position="375"/>
    </location>
</feature>
<evidence type="ECO:0000256" key="6">
    <source>
        <dbReference type="ARBA" id="ARBA00022989"/>
    </source>
</evidence>
<feature type="transmembrane region" description="Helical" evidence="8">
    <location>
        <begin position="81"/>
        <end position="102"/>
    </location>
</feature>
<dbReference type="Pfam" id="PF00375">
    <property type="entry name" value="SDF"/>
    <property type="match status" value="1"/>
</dbReference>
<feature type="transmembrane region" description="Helical" evidence="8">
    <location>
        <begin position="219"/>
        <end position="240"/>
    </location>
</feature>
<evidence type="ECO:0000256" key="8">
    <source>
        <dbReference type="SAM" id="Phobius"/>
    </source>
</evidence>
<accession>A0A2T4Z6E1</accession>
<dbReference type="GO" id="GO:0005886">
    <property type="term" value="C:plasma membrane"/>
    <property type="evidence" value="ECO:0007669"/>
    <property type="project" value="UniProtKB-SubCell"/>
</dbReference>
<dbReference type="InterPro" id="IPR001991">
    <property type="entry name" value="Na-dicarboxylate_symporter"/>
</dbReference>
<dbReference type="FunFam" id="1.10.3860.10:FF:000001">
    <property type="entry name" value="C4-dicarboxylate transport protein"/>
    <property type="match status" value="1"/>
</dbReference>
<dbReference type="PANTHER" id="PTHR42865:SF7">
    <property type="entry name" value="PROTON_GLUTAMATE-ASPARTATE SYMPORTER"/>
    <property type="match status" value="1"/>
</dbReference>
<evidence type="ECO:0000256" key="7">
    <source>
        <dbReference type="ARBA" id="ARBA00023136"/>
    </source>
</evidence>
<sequence>MSMTKKILIGIVLGLIVGLTLHIYFPATFDSVNTYVFSPVADLFLKAIKMIVVPLVFFSIAIGAAGMADPKKLGRIGGKTILLYLITTAVAISLALILANVIGPGTHAGNIPLPEEAPDAAKDGAPSILETFVNIVPENPIAALAEGQMLQIIFFALVFGFGMAFLGSKVDRVKELVEQANEIMMWMIHQLMKIVPFAAFALMARAIGEAGPNLVGSMALYMITLVSVLLLHMTITYGLFLKFIAKLSPIKFYKAMFPAMEVAFTTSSSAATLPVTMDRVEKGLNVPKSISSFVLPLGATVNMDGTAIMQGVAAIFIAQVYGIDLTITQQLLIVLTATLASIGTAAVPSAGIVMLTIVFPVVGLPIEGLAIVLGVDRLLDMARTATNITGDAMVATCIAKTEGADINIQEEASKTA</sequence>
<feature type="transmembrane region" description="Helical" evidence="8">
    <location>
        <begin position="149"/>
        <end position="167"/>
    </location>
</feature>
<gene>
    <name evidence="9" type="ORF">C8J48_0005</name>
</gene>
<evidence type="ECO:0000256" key="1">
    <source>
        <dbReference type="ARBA" id="ARBA00004651"/>
    </source>
</evidence>
<dbReference type="AlphaFoldDB" id="A0A2T4Z6E1"/>
<evidence type="ECO:0000313" key="10">
    <source>
        <dbReference type="Proteomes" id="UP000241639"/>
    </source>
</evidence>
<proteinExistence type="predicted"/>
<keyword evidence="5" id="KW-0769">Symport</keyword>
<dbReference type="EMBL" id="PZZP01000001">
    <property type="protein sequence ID" value="PTM57457.1"/>
    <property type="molecule type" value="Genomic_DNA"/>
</dbReference>
<keyword evidence="4 8" id="KW-0812">Transmembrane</keyword>
<dbReference type="OrthoDB" id="9768885at2"/>
<protein>
    <submittedName>
        <fullName evidence="9">Na+/H+-dicarboxylate symporter</fullName>
    </submittedName>
</protein>
<name>A0A2T4Z6E1_9BACL</name>
<dbReference type="Gene3D" id="1.10.3860.10">
    <property type="entry name" value="Sodium:dicarboxylate symporter"/>
    <property type="match status" value="1"/>
</dbReference>
<evidence type="ECO:0000256" key="5">
    <source>
        <dbReference type="ARBA" id="ARBA00022847"/>
    </source>
</evidence>
<comment type="caution">
    <text evidence="9">The sequence shown here is derived from an EMBL/GenBank/DDBJ whole genome shotgun (WGS) entry which is preliminary data.</text>
</comment>
<feature type="transmembrane region" description="Helical" evidence="8">
    <location>
        <begin position="47"/>
        <end position="69"/>
    </location>
</feature>
<keyword evidence="2" id="KW-0813">Transport</keyword>
<dbReference type="PANTHER" id="PTHR42865">
    <property type="entry name" value="PROTON/GLUTAMATE-ASPARTATE SYMPORTER"/>
    <property type="match status" value="1"/>
</dbReference>
<dbReference type="Proteomes" id="UP000241639">
    <property type="component" value="Unassembled WGS sequence"/>
</dbReference>
<feature type="transmembrane region" description="Helical" evidence="8">
    <location>
        <begin position="7"/>
        <end position="27"/>
    </location>
</feature>
<evidence type="ECO:0000256" key="2">
    <source>
        <dbReference type="ARBA" id="ARBA00022448"/>
    </source>
</evidence>
<evidence type="ECO:0000256" key="4">
    <source>
        <dbReference type="ARBA" id="ARBA00022692"/>
    </source>
</evidence>
<dbReference type="GO" id="GO:0006835">
    <property type="term" value="P:dicarboxylic acid transport"/>
    <property type="evidence" value="ECO:0007669"/>
    <property type="project" value="TreeGrafter"/>
</dbReference>
<evidence type="ECO:0000256" key="3">
    <source>
        <dbReference type="ARBA" id="ARBA00022475"/>
    </source>
</evidence>
<dbReference type="SUPFAM" id="SSF118215">
    <property type="entry name" value="Proton glutamate symport protein"/>
    <property type="match status" value="1"/>
</dbReference>
<keyword evidence="7 8" id="KW-0472">Membrane</keyword>
<keyword evidence="6 8" id="KW-1133">Transmembrane helix</keyword>
<dbReference type="GO" id="GO:0015293">
    <property type="term" value="F:symporter activity"/>
    <property type="evidence" value="ECO:0007669"/>
    <property type="project" value="UniProtKB-KW"/>
</dbReference>